<evidence type="ECO:0000313" key="3">
    <source>
        <dbReference type="EMBL" id="CCA73491.1"/>
    </source>
</evidence>
<dbReference type="Pfam" id="PF12937">
    <property type="entry name" value="F-box-like"/>
    <property type="match status" value="1"/>
</dbReference>
<dbReference type="PROSITE" id="PS50181">
    <property type="entry name" value="FBOX"/>
    <property type="match status" value="1"/>
</dbReference>
<evidence type="ECO:0000256" key="1">
    <source>
        <dbReference type="SAM" id="Coils"/>
    </source>
</evidence>
<protein>
    <recommendedName>
        <fullName evidence="2">F-box domain-containing protein</fullName>
    </recommendedName>
</protein>
<comment type="caution">
    <text evidence="3">The sequence shown here is derived from an EMBL/GenBank/DDBJ whole genome shotgun (WGS) entry which is preliminary data.</text>
</comment>
<name>G4TQ98_SERID</name>
<organism evidence="3 4">
    <name type="scientific">Serendipita indica (strain DSM 11827)</name>
    <name type="common">Root endophyte fungus</name>
    <name type="synonym">Piriformospora indica</name>
    <dbReference type="NCBI Taxonomy" id="1109443"/>
    <lineage>
        <taxon>Eukaryota</taxon>
        <taxon>Fungi</taxon>
        <taxon>Dikarya</taxon>
        <taxon>Basidiomycota</taxon>
        <taxon>Agaricomycotina</taxon>
        <taxon>Agaricomycetes</taxon>
        <taxon>Sebacinales</taxon>
        <taxon>Serendipitaceae</taxon>
        <taxon>Serendipita</taxon>
    </lineage>
</organism>
<dbReference type="InterPro" id="IPR036047">
    <property type="entry name" value="F-box-like_dom_sf"/>
</dbReference>
<feature type="domain" description="F-box" evidence="2">
    <location>
        <begin position="56"/>
        <end position="106"/>
    </location>
</feature>
<proteinExistence type="predicted"/>
<dbReference type="HOGENOM" id="CLU_1023479_0_0_1"/>
<dbReference type="AlphaFoldDB" id="G4TQ98"/>
<dbReference type="Proteomes" id="UP000007148">
    <property type="component" value="Unassembled WGS sequence"/>
</dbReference>
<dbReference type="OrthoDB" id="3232608at2759"/>
<dbReference type="Gene3D" id="1.20.1280.50">
    <property type="match status" value="1"/>
</dbReference>
<feature type="coiled-coil region" evidence="1">
    <location>
        <begin position="1"/>
        <end position="35"/>
    </location>
</feature>
<evidence type="ECO:0000313" key="4">
    <source>
        <dbReference type="Proteomes" id="UP000007148"/>
    </source>
</evidence>
<gene>
    <name evidence="3" type="ORF">PIIN_07444</name>
</gene>
<accession>G4TQ98</accession>
<reference evidence="3 4" key="1">
    <citation type="journal article" date="2011" name="PLoS Pathog.">
        <title>Endophytic Life Strategies Decoded by Genome and Transcriptome Analyses of the Mutualistic Root Symbiont Piriformospora indica.</title>
        <authorList>
            <person name="Zuccaro A."/>
            <person name="Lahrmann U."/>
            <person name="Guldener U."/>
            <person name="Langen G."/>
            <person name="Pfiffi S."/>
            <person name="Biedenkopf D."/>
            <person name="Wong P."/>
            <person name="Samans B."/>
            <person name="Grimm C."/>
            <person name="Basiewicz M."/>
            <person name="Murat C."/>
            <person name="Martin F."/>
            <person name="Kogel K.H."/>
        </authorList>
    </citation>
    <scope>NUCLEOTIDE SEQUENCE [LARGE SCALE GENOMIC DNA]</scope>
    <source>
        <strain evidence="3 4">DSM 11827</strain>
    </source>
</reference>
<evidence type="ECO:0000259" key="2">
    <source>
        <dbReference type="PROSITE" id="PS50181"/>
    </source>
</evidence>
<dbReference type="EMBL" id="CAFZ01000230">
    <property type="protein sequence ID" value="CCA73491.1"/>
    <property type="molecule type" value="Genomic_DNA"/>
</dbReference>
<sequence length="272" mass="31582">MENTRLLLEQCQQRADDLERQLLDTKSRCVSLARELQEYSPQSWQLSDQYKVSRHKTSLEDLPDKLICEIFEYATLLCHPFIRSLLLVCRRFHRIIMSASSLWTRIDLLFPKDLMDCFSPTKEYVVTCLERSRGRLLDITIRFPQYIIAENYTINQVAVEMTPVIGQDASMDLRRTLFDLSWGCTSSLVHKRIALIQTATKALIGSKGEHILRWASLSVTLSEDDWGNFFLGYSEEDPAPELQRLEISNLRFSGEWYQSDDCPPHPMPNCSH</sequence>
<keyword evidence="1" id="KW-0175">Coiled coil</keyword>
<dbReference type="InterPro" id="IPR001810">
    <property type="entry name" value="F-box_dom"/>
</dbReference>
<dbReference type="CDD" id="cd09917">
    <property type="entry name" value="F-box_SF"/>
    <property type="match status" value="1"/>
</dbReference>
<dbReference type="SUPFAM" id="SSF81383">
    <property type="entry name" value="F-box domain"/>
    <property type="match status" value="1"/>
</dbReference>
<keyword evidence="4" id="KW-1185">Reference proteome</keyword>
<dbReference type="InParanoid" id="G4TQ98"/>